<dbReference type="InterPro" id="IPR020846">
    <property type="entry name" value="MFS_dom"/>
</dbReference>
<dbReference type="FunFam" id="1.20.1250.20:FF:000134">
    <property type="entry name" value="MFS sugar transporter protein"/>
    <property type="match status" value="1"/>
</dbReference>
<evidence type="ECO:0000256" key="9">
    <source>
        <dbReference type="SAM" id="Phobius"/>
    </source>
</evidence>
<keyword evidence="4 9" id="KW-0812">Transmembrane</keyword>
<evidence type="ECO:0000256" key="3">
    <source>
        <dbReference type="ARBA" id="ARBA00022448"/>
    </source>
</evidence>
<feature type="transmembrane region" description="Helical" evidence="9">
    <location>
        <begin position="91"/>
        <end position="108"/>
    </location>
</feature>
<evidence type="ECO:0000256" key="7">
    <source>
        <dbReference type="RuleBase" id="RU003346"/>
    </source>
</evidence>
<evidence type="ECO:0000313" key="11">
    <source>
        <dbReference type="EMBL" id="KAJ9149090.1"/>
    </source>
</evidence>
<feature type="transmembrane region" description="Helical" evidence="9">
    <location>
        <begin position="120"/>
        <end position="137"/>
    </location>
</feature>
<evidence type="ECO:0000256" key="8">
    <source>
        <dbReference type="SAM" id="MobiDB-lite"/>
    </source>
</evidence>
<keyword evidence="5 9" id="KW-1133">Transmembrane helix</keyword>
<feature type="region of interest" description="Disordered" evidence="8">
    <location>
        <begin position="482"/>
        <end position="507"/>
    </location>
</feature>
<dbReference type="Pfam" id="PF00083">
    <property type="entry name" value="Sugar_tr"/>
    <property type="match status" value="1"/>
</dbReference>
<sequence>MAYKRNYVSRLVPSNTTLLNSLLVAVAIINSATLGYDSSVMNGLLILPSYSDYFNLNTATTGLNNAVSWMGSIIGAPLIQPIPDMLGRKKAIIVANIILVVGIILQAAAQNIAMFCIGRFIIGVGNVLGNASAPIFLAELLPPRLRSRLLGFFFACYYVGSLLSSIINYGSQNIPTTWAWRLPSLLQFIPSIAAVALLPFVPESPRWLIDKGRDDEAREVLLVLQGKGVEDESMANESLHEIKAVIAKEAEEYPRNPWREIISGRGNRKRLFILATFGVTINMWGNFIISFYLTDILDQAGITSTVTQNQINVSINCWSFLVAVVGSFLLDILGRRMQLLTGGAGMTICLFIIAGLIKAYGSSDNNSGIYGTIAVVFLFQGFYAYAVTPMTSLYPAEIAQYKLRATGFAVYKFVEAGFGLLASFAMSYAMADLGWKFYFINASWDIIFLVVIYFFYVETKDLKLEEIAVKFEGPAIWEAAHEPTPSPERLSDEQKGVYQSNVAVTPA</sequence>
<feature type="compositionally biased region" description="Polar residues" evidence="8">
    <location>
        <begin position="497"/>
        <end position="507"/>
    </location>
</feature>
<keyword evidence="3 7" id="KW-0813">Transport</keyword>
<feature type="transmembrane region" description="Helical" evidence="9">
    <location>
        <begin position="437"/>
        <end position="456"/>
    </location>
</feature>
<evidence type="ECO:0000256" key="5">
    <source>
        <dbReference type="ARBA" id="ARBA00022989"/>
    </source>
</evidence>
<feature type="transmembrane region" description="Helical" evidence="9">
    <location>
        <begin position="12"/>
        <end position="36"/>
    </location>
</feature>
<dbReference type="InterPro" id="IPR005829">
    <property type="entry name" value="Sugar_transporter_CS"/>
</dbReference>
<feature type="transmembrane region" description="Helical" evidence="9">
    <location>
        <begin position="271"/>
        <end position="293"/>
    </location>
</feature>
<comment type="subcellular location">
    <subcellularLocation>
        <location evidence="1">Membrane</location>
        <topology evidence="1">Multi-pass membrane protein</topology>
    </subcellularLocation>
</comment>
<dbReference type="PANTHER" id="PTHR48022">
    <property type="entry name" value="PLASTIDIC GLUCOSE TRANSPORTER 4"/>
    <property type="match status" value="1"/>
</dbReference>
<keyword evidence="6 9" id="KW-0472">Membrane</keyword>
<name>A0AA38S4E7_9PEZI</name>
<dbReference type="PROSITE" id="PS50850">
    <property type="entry name" value="MFS"/>
    <property type="match status" value="1"/>
</dbReference>
<dbReference type="GO" id="GO:0016020">
    <property type="term" value="C:membrane"/>
    <property type="evidence" value="ECO:0007669"/>
    <property type="project" value="UniProtKB-SubCell"/>
</dbReference>
<reference evidence="11" key="1">
    <citation type="submission" date="2022-07" db="EMBL/GenBank/DDBJ databases">
        <title>Fungi with potential for degradation of polypropylene.</title>
        <authorList>
            <person name="Gostincar C."/>
        </authorList>
    </citation>
    <scope>NUCLEOTIDE SEQUENCE</scope>
    <source>
        <strain evidence="11">EXF-13308</strain>
    </source>
</reference>
<dbReference type="Gene3D" id="1.20.1250.20">
    <property type="entry name" value="MFS general substrate transporter like domains"/>
    <property type="match status" value="1"/>
</dbReference>
<organism evidence="11 12">
    <name type="scientific">Pleurostoma richardsiae</name>
    <dbReference type="NCBI Taxonomy" id="41990"/>
    <lineage>
        <taxon>Eukaryota</taxon>
        <taxon>Fungi</taxon>
        <taxon>Dikarya</taxon>
        <taxon>Ascomycota</taxon>
        <taxon>Pezizomycotina</taxon>
        <taxon>Sordariomycetes</taxon>
        <taxon>Sordariomycetidae</taxon>
        <taxon>Calosphaeriales</taxon>
        <taxon>Pleurostomataceae</taxon>
        <taxon>Pleurostoma</taxon>
    </lineage>
</organism>
<feature type="transmembrane region" description="Helical" evidence="9">
    <location>
        <begin position="56"/>
        <end position="79"/>
    </location>
</feature>
<feature type="transmembrane region" description="Helical" evidence="9">
    <location>
        <begin position="339"/>
        <end position="357"/>
    </location>
</feature>
<keyword evidence="12" id="KW-1185">Reference proteome</keyword>
<evidence type="ECO:0000256" key="1">
    <source>
        <dbReference type="ARBA" id="ARBA00004141"/>
    </source>
</evidence>
<protein>
    <submittedName>
        <fullName evidence="11">Hexose transporter</fullName>
    </submittedName>
</protein>
<comment type="caution">
    <text evidence="11">The sequence shown here is derived from an EMBL/GenBank/DDBJ whole genome shotgun (WGS) entry which is preliminary data.</text>
</comment>
<dbReference type="EMBL" id="JANBVO010000011">
    <property type="protein sequence ID" value="KAJ9149090.1"/>
    <property type="molecule type" value="Genomic_DNA"/>
</dbReference>
<feature type="transmembrane region" description="Helical" evidence="9">
    <location>
        <begin position="409"/>
        <end position="431"/>
    </location>
</feature>
<dbReference type="AlphaFoldDB" id="A0AA38S4E7"/>
<feature type="domain" description="Major facilitator superfamily (MFS) profile" evidence="10">
    <location>
        <begin position="23"/>
        <end position="460"/>
    </location>
</feature>
<evidence type="ECO:0000256" key="2">
    <source>
        <dbReference type="ARBA" id="ARBA00010992"/>
    </source>
</evidence>
<feature type="transmembrane region" description="Helical" evidence="9">
    <location>
        <begin position="313"/>
        <end position="332"/>
    </location>
</feature>
<dbReference type="SUPFAM" id="SSF103473">
    <property type="entry name" value="MFS general substrate transporter"/>
    <property type="match status" value="1"/>
</dbReference>
<dbReference type="InterPro" id="IPR005828">
    <property type="entry name" value="MFS_sugar_transport-like"/>
</dbReference>
<accession>A0AA38S4E7</accession>
<feature type="transmembrane region" description="Helical" evidence="9">
    <location>
        <begin position="182"/>
        <end position="201"/>
    </location>
</feature>
<dbReference type="GO" id="GO:0005351">
    <property type="term" value="F:carbohydrate:proton symporter activity"/>
    <property type="evidence" value="ECO:0007669"/>
    <property type="project" value="TreeGrafter"/>
</dbReference>
<dbReference type="PROSITE" id="PS00216">
    <property type="entry name" value="SUGAR_TRANSPORT_1"/>
    <property type="match status" value="1"/>
</dbReference>
<evidence type="ECO:0000259" key="10">
    <source>
        <dbReference type="PROSITE" id="PS50850"/>
    </source>
</evidence>
<evidence type="ECO:0000256" key="4">
    <source>
        <dbReference type="ARBA" id="ARBA00022692"/>
    </source>
</evidence>
<dbReference type="PANTHER" id="PTHR48022:SF31">
    <property type="entry name" value="HEXOSE TRANSPORTER"/>
    <property type="match status" value="1"/>
</dbReference>
<evidence type="ECO:0000313" key="12">
    <source>
        <dbReference type="Proteomes" id="UP001174694"/>
    </source>
</evidence>
<dbReference type="InterPro" id="IPR003663">
    <property type="entry name" value="Sugar/inositol_transpt"/>
</dbReference>
<evidence type="ECO:0000256" key="6">
    <source>
        <dbReference type="ARBA" id="ARBA00023136"/>
    </source>
</evidence>
<dbReference type="InterPro" id="IPR036259">
    <property type="entry name" value="MFS_trans_sf"/>
</dbReference>
<dbReference type="InterPro" id="IPR050360">
    <property type="entry name" value="MFS_Sugar_Transporters"/>
</dbReference>
<feature type="transmembrane region" description="Helical" evidence="9">
    <location>
        <begin position="369"/>
        <end position="388"/>
    </location>
</feature>
<dbReference type="NCBIfam" id="TIGR00879">
    <property type="entry name" value="SP"/>
    <property type="match status" value="1"/>
</dbReference>
<proteinExistence type="inferred from homology"/>
<dbReference type="Proteomes" id="UP001174694">
    <property type="component" value="Unassembled WGS sequence"/>
</dbReference>
<feature type="transmembrane region" description="Helical" evidence="9">
    <location>
        <begin position="149"/>
        <end position="170"/>
    </location>
</feature>
<comment type="similarity">
    <text evidence="2 7">Belongs to the major facilitator superfamily. Sugar transporter (TC 2.A.1.1) family.</text>
</comment>
<gene>
    <name evidence="11" type="ORF">NKR23_g4642</name>
</gene>